<proteinExistence type="predicted"/>
<dbReference type="AlphaFoldDB" id="A0A1D1VFG3"/>
<dbReference type="EMBL" id="BDGG01000006">
    <property type="protein sequence ID" value="GAV00370.1"/>
    <property type="molecule type" value="Genomic_DNA"/>
</dbReference>
<gene>
    <name evidence="1" type="primary">RvY_11231-2</name>
    <name evidence="1" type="synonym">RvY_11231.2</name>
    <name evidence="1" type="ORF">RvY_11231</name>
</gene>
<dbReference type="Proteomes" id="UP000186922">
    <property type="component" value="Unassembled WGS sequence"/>
</dbReference>
<reference evidence="1 2" key="1">
    <citation type="journal article" date="2016" name="Nat. Commun.">
        <title>Extremotolerant tardigrade genome and improved radiotolerance of human cultured cells by tardigrade-unique protein.</title>
        <authorList>
            <person name="Hashimoto T."/>
            <person name="Horikawa D.D."/>
            <person name="Saito Y."/>
            <person name="Kuwahara H."/>
            <person name="Kozuka-Hata H."/>
            <person name="Shin-I T."/>
            <person name="Minakuchi Y."/>
            <person name="Ohishi K."/>
            <person name="Motoyama A."/>
            <person name="Aizu T."/>
            <person name="Enomoto A."/>
            <person name="Kondo K."/>
            <person name="Tanaka S."/>
            <person name="Hara Y."/>
            <person name="Koshikawa S."/>
            <person name="Sagara H."/>
            <person name="Miura T."/>
            <person name="Yokobori S."/>
            <person name="Miyagawa K."/>
            <person name="Suzuki Y."/>
            <person name="Kubo T."/>
            <person name="Oyama M."/>
            <person name="Kohara Y."/>
            <person name="Fujiyama A."/>
            <person name="Arakawa K."/>
            <person name="Katayama T."/>
            <person name="Toyoda A."/>
            <person name="Kunieda T."/>
        </authorList>
    </citation>
    <scope>NUCLEOTIDE SEQUENCE [LARGE SCALE GENOMIC DNA]</scope>
    <source>
        <strain evidence="1 2">YOKOZUNA-1</strain>
    </source>
</reference>
<evidence type="ECO:0000313" key="1">
    <source>
        <dbReference type="EMBL" id="GAV00370.1"/>
    </source>
</evidence>
<keyword evidence="2" id="KW-1185">Reference proteome</keyword>
<evidence type="ECO:0000313" key="2">
    <source>
        <dbReference type="Proteomes" id="UP000186922"/>
    </source>
</evidence>
<organism evidence="1 2">
    <name type="scientific">Ramazzottius varieornatus</name>
    <name type="common">Water bear</name>
    <name type="synonym">Tardigrade</name>
    <dbReference type="NCBI Taxonomy" id="947166"/>
    <lineage>
        <taxon>Eukaryota</taxon>
        <taxon>Metazoa</taxon>
        <taxon>Ecdysozoa</taxon>
        <taxon>Tardigrada</taxon>
        <taxon>Eutardigrada</taxon>
        <taxon>Parachela</taxon>
        <taxon>Hypsibioidea</taxon>
        <taxon>Ramazzottiidae</taxon>
        <taxon>Ramazzottius</taxon>
    </lineage>
</organism>
<sequence length="299" mass="33293">MTSSLKELVVETSVFKSAYSTSKRTTVWLPSISSFRSDRISLVQKIHRGEKCCKNSALSVETVSYSRQKRFPISGFLVQNLHIERGHFGAPTKGVLIIFAQNMAEENENLPISLKWHTYTKRQSHSQARAGHLKSRLSKYVATEVSPKSSLPTRVSSFFVSQRPKISSPRRPSYLVAQRKSSPMGRREYYPARACPQSLTVFSEMGGGAHTARWEKACAHYGNHVLDVRCATLSERDCAVGIVRCLAAIAKNHPVLHNFLFCEIPKAFFVDFFSVTGSLCTKPACCNYGSVAGGARRHS</sequence>
<accession>A0A1D1VFG3</accession>
<protein>
    <submittedName>
        <fullName evidence="1">Uncharacterized protein</fullName>
    </submittedName>
</protein>
<comment type="caution">
    <text evidence="1">The sequence shown here is derived from an EMBL/GenBank/DDBJ whole genome shotgun (WGS) entry which is preliminary data.</text>
</comment>
<name>A0A1D1VFG3_RAMVA</name>